<evidence type="ECO:0000313" key="7">
    <source>
        <dbReference type="EnsemblPlants" id="LPERR04G17940.1"/>
    </source>
</evidence>
<evidence type="ECO:0000256" key="4">
    <source>
        <dbReference type="ARBA" id="ARBA00023163"/>
    </source>
</evidence>
<evidence type="ECO:0000256" key="1">
    <source>
        <dbReference type="ARBA" id="ARBA00004123"/>
    </source>
</evidence>
<dbReference type="HOGENOM" id="CLU_062113_0_0_1"/>
<comment type="subcellular location">
    <subcellularLocation>
        <location evidence="1">Nucleus</location>
    </subcellularLocation>
</comment>
<dbReference type="GO" id="GO:0003677">
    <property type="term" value="F:DNA binding"/>
    <property type="evidence" value="ECO:0007669"/>
    <property type="project" value="UniProtKB-KW"/>
</dbReference>
<dbReference type="Gramene" id="LPERR04G17940.1">
    <property type="protein sequence ID" value="LPERR04G17940.1"/>
    <property type="gene ID" value="LPERR04G17940"/>
</dbReference>
<dbReference type="InterPro" id="IPR009057">
    <property type="entry name" value="Homeodomain-like_sf"/>
</dbReference>
<evidence type="ECO:0000259" key="6">
    <source>
        <dbReference type="Pfam" id="PF00249"/>
    </source>
</evidence>
<dbReference type="FunFam" id="1.10.10.60:FF:000007">
    <property type="entry name" value="Two-component response regulator"/>
    <property type="match status" value="1"/>
</dbReference>
<protein>
    <recommendedName>
        <fullName evidence="6">Myb-like domain-containing protein</fullName>
    </recommendedName>
</protein>
<feature type="domain" description="Myb-like" evidence="6">
    <location>
        <begin position="22"/>
        <end position="73"/>
    </location>
</feature>
<dbReference type="Pfam" id="PF00249">
    <property type="entry name" value="Myb_DNA-binding"/>
    <property type="match status" value="1"/>
</dbReference>
<sequence>MGGDGVGRNGGVRQYVRSKVPRLRWTAELNSSFVQAIEFLGGQHKATPKLILQLMGVKGLTISHVKSHLQMYRCSRGVGSHGAGRRSEMQPQLQRKHSCAADEQVPKEFLCPSLKRTRMGTEATYKGMQGSQGISEMRTTGTQYCIDDYMQAMAMERRIKEGGLRWQRDAAAADGGAAASNLQTVGCLVQESDSFKIIKPEVHRLDPAVKLQCSKLEISEFLSDSIGSAARDQPQKCSLSLSLGPDPKCVQAIASSPSENSCIISSSSSRSFSECSGNSGCFVAPGVNLELSMSICGS</sequence>
<dbReference type="GO" id="GO:0003700">
    <property type="term" value="F:DNA-binding transcription factor activity"/>
    <property type="evidence" value="ECO:0007669"/>
    <property type="project" value="InterPro"/>
</dbReference>
<dbReference type="PANTHER" id="PTHR31314:SF183">
    <property type="entry name" value="MYB FAMILY TRANSCRIPTION FACTOR MOF1"/>
    <property type="match status" value="1"/>
</dbReference>
<reference evidence="8" key="2">
    <citation type="submission" date="2013-12" db="EMBL/GenBank/DDBJ databases">
        <authorList>
            <person name="Yu Y."/>
            <person name="Lee S."/>
            <person name="de Baynast K."/>
            <person name="Wissotski M."/>
            <person name="Liu L."/>
            <person name="Talag J."/>
            <person name="Goicoechea J."/>
            <person name="Angelova A."/>
            <person name="Jetty R."/>
            <person name="Kudrna D."/>
            <person name="Golser W."/>
            <person name="Rivera L."/>
            <person name="Zhang J."/>
            <person name="Wing R."/>
        </authorList>
    </citation>
    <scope>NUCLEOTIDE SEQUENCE</scope>
</reference>
<evidence type="ECO:0000256" key="3">
    <source>
        <dbReference type="ARBA" id="ARBA00023125"/>
    </source>
</evidence>
<proteinExistence type="predicted"/>
<dbReference type="Proteomes" id="UP000032180">
    <property type="component" value="Chromosome 4"/>
</dbReference>
<keyword evidence="4" id="KW-0804">Transcription</keyword>
<dbReference type="PANTHER" id="PTHR31314">
    <property type="entry name" value="MYB FAMILY TRANSCRIPTION FACTOR PHL7-LIKE"/>
    <property type="match status" value="1"/>
</dbReference>
<dbReference type="GO" id="GO:0010582">
    <property type="term" value="P:floral meristem determinacy"/>
    <property type="evidence" value="ECO:0007669"/>
    <property type="project" value="EnsemblPlants"/>
</dbReference>
<dbReference type="SUPFAM" id="SSF46689">
    <property type="entry name" value="Homeodomain-like"/>
    <property type="match status" value="1"/>
</dbReference>
<dbReference type="InterPro" id="IPR046955">
    <property type="entry name" value="PHR1-like"/>
</dbReference>
<evidence type="ECO:0000256" key="2">
    <source>
        <dbReference type="ARBA" id="ARBA00023015"/>
    </source>
</evidence>
<keyword evidence="3" id="KW-0238">DNA-binding</keyword>
<organism evidence="7 8">
    <name type="scientific">Leersia perrieri</name>
    <dbReference type="NCBI Taxonomy" id="77586"/>
    <lineage>
        <taxon>Eukaryota</taxon>
        <taxon>Viridiplantae</taxon>
        <taxon>Streptophyta</taxon>
        <taxon>Embryophyta</taxon>
        <taxon>Tracheophyta</taxon>
        <taxon>Spermatophyta</taxon>
        <taxon>Magnoliopsida</taxon>
        <taxon>Liliopsida</taxon>
        <taxon>Poales</taxon>
        <taxon>Poaceae</taxon>
        <taxon>BOP clade</taxon>
        <taxon>Oryzoideae</taxon>
        <taxon>Oryzeae</taxon>
        <taxon>Oryzinae</taxon>
        <taxon>Leersia</taxon>
    </lineage>
</organism>
<keyword evidence="8" id="KW-1185">Reference proteome</keyword>
<keyword evidence="5" id="KW-0539">Nucleus</keyword>
<reference evidence="7 8" key="1">
    <citation type="submission" date="2012-08" db="EMBL/GenBank/DDBJ databases">
        <title>Oryza genome evolution.</title>
        <authorList>
            <person name="Wing R.A."/>
        </authorList>
    </citation>
    <scope>NUCLEOTIDE SEQUENCE</scope>
</reference>
<dbReference type="GO" id="GO:0010629">
    <property type="term" value="P:negative regulation of gene expression"/>
    <property type="evidence" value="ECO:0007669"/>
    <property type="project" value="EnsemblPlants"/>
</dbReference>
<keyword evidence="2" id="KW-0805">Transcription regulation</keyword>
<dbReference type="NCBIfam" id="TIGR01557">
    <property type="entry name" value="myb_SHAQKYF"/>
    <property type="match status" value="1"/>
</dbReference>
<evidence type="ECO:0000256" key="5">
    <source>
        <dbReference type="ARBA" id="ARBA00023242"/>
    </source>
</evidence>
<reference evidence="7" key="3">
    <citation type="submission" date="2015-04" db="UniProtKB">
        <authorList>
            <consortium name="EnsemblPlants"/>
        </authorList>
    </citation>
    <scope>IDENTIFICATION</scope>
</reference>
<dbReference type="InterPro" id="IPR006447">
    <property type="entry name" value="Myb_dom_plants"/>
</dbReference>
<dbReference type="InterPro" id="IPR001005">
    <property type="entry name" value="SANT/Myb"/>
</dbReference>
<dbReference type="EnsemblPlants" id="LPERR04G17940.1">
    <property type="protein sequence ID" value="LPERR04G17940.1"/>
    <property type="gene ID" value="LPERR04G17940"/>
</dbReference>
<dbReference type="GO" id="GO:0005634">
    <property type="term" value="C:nucleus"/>
    <property type="evidence" value="ECO:0007669"/>
    <property type="project" value="UniProtKB-SubCell"/>
</dbReference>
<dbReference type="STRING" id="77586.A0A0D9W8B0"/>
<evidence type="ECO:0000313" key="8">
    <source>
        <dbReference type="Proteomes" id="UP000032180"/>
    </source>
</evidence>
<dbReference type="Gene3D" id="1.10.10.60">
    <property type="entry name" value="Homeodomain-like"/>
    <property type="match status" value="1"/>
</dbReference>
<name>A0A0D9W8B0_9ORYZ</name>
<dbReference type="eggNOG" id="ENOG502RM8S">
    <property type="taxonomic scope" value="Eukaryota"/>
</dbReference>
<accession>A0A0D9W8B0</accession>
<dbReference type="AlphaFoldDB" id="A0A0D9W8B0"/>